<evidence type="ECO:0000313" key="1">
    <source>
        <dbReference type="EMBL" id="CAF4879806.1"/>
    </source>
</evidence>
<reference evidence="1" key="1">
    <citation type="submission" date="2021-02" db="EMBL/GenBank/DDBJ databases">
        <authorList>
            <person name="Steward A R."/>
        </authorList>
    </citation>
    <scope>NUCLEOTIDE SEQUENCE</scope>
</reference>
<evidence type="ECO:0008006" key="3">
    <source>
        <dbReference type="Google" id="ProtNLM"/>
    </source>
</evidence>
<name>A0A821U2M4_9NEOP</name>
<dbReference type="AlphaFoldDB" id="A0A821U2M4"/>
<accession>A0A821U2M4</accession>
<dbReference type="EMBL" id="CAJOBZ010000027">
    <property type="protein sequence ID" value="CAF4879806.1"/>
    <property type="molecule type" value="Genomic_DNA"/>
</dbReference>
<comment type="caution">
    <text evidence="1">The sequence shown here is derived from an EMBL/GenBank/DDBJ whole genome shotgun (WGS) entry which is preliminary data.</text>
</comment>
<protein>
    <recommendedName>
        <fullName evidence="3">Reverse transcriptase domain-containing protein</fullName>
    </recommendedName>
</protein>
<dbReference type="Proteomes" id="UP000663880">
    <property type="component" value="Unassembled WGS sequence"/>
</dbReference>
<dbReference type="OrthoDB" id="10065625at2759"/>
<evidence type="ECO:0000313" key="2">
    <source>
        <dbReference type="Proteomes" id="UP000663880"/>
    </source>
</evidence>
<sequence>MRTRASVLAPALTCLFRYLYSRCAGIQLQYIPKKGNRYDSSNYRPIAITSLFSKTNINGQLLRYLEGHLLISDGQYGFSRAHSAGDLPGYLTQRWAEAKGKLMNTRVFQ</sequence>
<proteinExistence type="predicted"/>
<gene>
    <name evidence="1" type="ORF">PMACD_LOCUS9503</name>
</gene>
<organism evidence="1 2">
    <name type="scientific">Pieris macdunnoughi</name>
    <dbReference type="NCBI Taxonomy" id="345717"/>
    <lineage>
        <taxon>Eukaryota</taxon>
        <taxon>Metazoa</taxon>
        <taxon>Ecdysozoa</taxon>
        <taxon>Arthropoda</taxon>
        <taxon>Hexapoda</taxon>
        <taxon>Insecta</taxon>
        <taxon>Pterygota</taxon>
        <taxon>Neoptera</taxon>
        <taxon>Endopterygota</taxon>
        <taxon>Lepidoptera</taxon>
        <taxon>Glossata</taxon>
        <taxon>Ditrysia</taxon>
        <taxon>Papilionoidea</taxon>
        <taxon>Pieridae</taxon>
        <taxon>Pierinae</taxon>
        <taxon>Pieris</taxon>
    </lineage>
</organism>
<keyword evidence="2" id="KW-1185">Reference proteome</keyword>